<evidence type="ECO:0000313" key="1">
    <source>
        <dbReference type="EMBL" id="MBW2940560.1"/>
    </source>
</evidence>
<sequence>MNKLRILAGQTAFDHIRQHGLQQSDVSAIFGASGAAKWLAIYGLDRAIFSEWLTDVDHPIDVFGTSIGAFKLAAACRRDAAAALDNLATAYIEQSYPHGITADYIDQETKKILDLVLGGGGSEEILSHPQFRYHCGTVLARGLLGRDTVSSQKIAMVKAFLLSGLGRNANIGAMERVIFSDVRANGAVRASDRYVTHYAPLSPQNLHRAVQASGSIPVIMAGVSDIAGGPLGTHRDGGLLDYHPLPGSLWQGGGIVLYPHFYTEAIAGWFDKYFSWRKTPASQLDKAVLLAPSEEFIASTDLGRIPDRRDFLRMQHDDAKRKRLWQDSATRSLELGEEFLQLVQSGDIAQRVELI</sequence>
<accession>A0ABS6VQG4</accession>
<name>A0ABS6VQG4_9GAMM</name>
<evidence type="ECO:0000313" key="2">
    <source>
        <dbReference type="Proteomes" id="UP001166291"/>
    </source>
</evidence>
<dbReference type="RefSeq" id="WP_219042749.1">
    <property type="nucleotide sequence ID" value="NZ_JAHWDQ010000001.1"/>
</dbReference>
<dbReference type="Proteomes" id="UP001166291">
    <property type="component" value="Unassembled WGS sequence"/>
</dbReference>
<organism evidence="1 2">
    <name type="scientific">Zhongshania aquimaris</name>
    <dbReference type="NCBI Taxonomy" id="2857107"/>
    <lineage>
        <taxon>Bacteria</taxon>
        <taxon>Pseudomonadati</taxon>
        <taxon>Pseudomonadota</taxon>
        <taxon>Gammaproteobacteria</taxon>
        <taxon>Cellvibrionales</taxon>
        <taxon>Spongiibacteraceae</taxon>
        <taxon>Zhongshania</taxon>
    </lineage>
</organism>
<evidence type="ECO:0008006" key="3">
    <source>
        <dbReference type="Google" id="ProtNLM"/>
    </source>
</evidence>
<protein>
    <recommendedName>
        <fullName evidence="3">Patatin-like phospholipase family protein</fullName>
    </recommendedName>
</protein>
<comment type="caution">
    <text evidence="1">The sequence shown here is derived from an EMBL/GenBank/DDBJ whole genome shotgun (WGS) entry which is preliminary data.</text>
</comment>
<proteinExistence type="predicted"/>
<dbReference type="EMBL" id="JAHWDQ010000001">
    <property type="protein sequence ID" value="MBW2940560.1"/>
    <property type="molecule type" value="Genomic_DNA"/>
</dbReference>
<keyword evidence="2" id="KW-1185">Reference proteome</keyword>
<reference evidence="1" key="1">
    <citation type="submission" date="2021-07" db="EMBL/GenBank/DDBJ databases">
        <title>Zhongshania sp. CAU 1632 isolated from seawater.</title>
        <authorList>
            <person name="Kim W."/>
        </authorList>
    </citation>
    <scope>NUCLEOTIDE SEQUENCE</scope>
    <source>
        <strain evidence="1">CAU 1632</strain>
    </source>
</reference>
<gene>
    <name evidence="1" type="ORF">KXJ70_07235</name>
</gene>